<evidence type="ECO:0000313" key="2">
    <source>
        <dbReference type="EMBL" id="JAW15761.1"/>
    </source>
</evidence>
<dbReference type="EMBL" id="GFTR01000665">
    <property type="protein sequence ID" value="JAW15761.1"/>
    <property type="molecule type" value="Transcribed_RNA"/>
</dbReference>
<dbReference type="AlphaFoldDB" id="A0A224Y5C6"/>
<name>A0A224Y5C6_9HEMI</name>
<keyword evidence="1" id="KW-1133">Transmembrane helix</keyword>
<feature type="transmembrane region" description="Helical" evidence="1">
    <location>
        <begin position="31"/>
        <end position="52"/>
    </location>
</feature>
<sequence length="76" mass="9139">MSISLFSTIFCFLIFFFFCIGSKIFKLFDIFIFSFSIFNLILSDHSFLYTFFSDITPIHSKLCKRHVRFESFKCYP</sequence>
<keyword evidence="1" id="KW-0472">Membrane</keyword>
<protein>
    <submittedName>
        <fullName evidence="2">Uncharacterized protein</fullName>
    </submittedName>
</protein>
<proteinExistence type="predicted"/>
<evidence type="ECO:0000256" key="1">
    <source>
        <dbReference type="SAM" id="Phobius"/>
    </source>
</evidence>
<reference evidence="2" key="1">
    <citation type="journal article" date="2018" name="PLoS Negl. Trop. Dis.">
        <title>An insight into the salivary gland and fat body transcriptome of Panstrongylus lignarius (Hemiptera: Heteroptera), the main vector of Chagas disease in Peru.</title>
        <authorList>
            <person name="Nevoa J.C."/>
            <person name="Mendes M.T."/>
            <person name="da Silva M.V."/>
            <person name="Soares S.C."/>
            <person name="Oliveira C.J.F."/>
            <person name="Ribeiro J.M.C."/>
        </authorList>
    </citation>
    <scope>NUCLEOTIDE SEQUENCE</scope>
</reference>
<keyword evidence="1" id="KW-0812">Transmembrane</keyword>
<accession>A0A224Y5C6</accession>
<organism evidence="2">
    <name type="scientific">Panstrongylus lignarius</name>
    <dbReference type="NCBI Taxonomy" id="156445"/>
    <lineage>
        <taxon>Eukaryota</taxon>
        <taxon>Metazoa</taxon>
        <taxon>Ecdysozoa</taxon>
        <taxon>Arthropoda</taxon>
        <taxon>Hexapoda</taxon>
        <taxon>Insecta</taxon>
        <taxon>Pterygota</taxon>
        <taxon>Neoptera</taxon>
        <taxon>Paraneoptera</taxon>
        <taxon>Hemiptera</taxon>
        <taxon>Heteroptera</taxon>
        <taxon>Panheteroptera</taxon>
        <taxon>Cimicomorpha</taxon>
        <taxon>Reduviidae</taxon>
        <taxon>Triatominae</taxon>
        <taxon>Panstrongylus</taxon>
    </lineage>
</organism>